<evidence type="ECO:0000256" key="1">
    <source>
        <dbReference type="ARBA" id="ARBA00022837"/>
    </source>
</evidence>
<evidence type="ECO:0000313" key="3">
    <source>
        <dbReference type="Proteomes" id="UP000001554"/>
    </source>
</evidence>
<dbReference type="InterPro" id="IPR011992">
    <property type="entry name" value="EF-hand-dom_pair"/>
</dbReference>
<dbReference type="SUPFAM" id="SSF47473">
    <property type="entry name" value="EF-hand"/>
    <property type="match status" value="1"/>
</dbReference>
<dbReference type="PROSITE" id="PS50222">
    <property type="entry name" value="EF_HAND_2"/>
    <property type="match status" value="1"/>
</dbReference>
<dbReference type="InterPro" id="IPR002048">
    <property type="entry name" value="EF_hand_dom"/>
</dbReference>
<evidence type="ECO:0000313" key="4">
    <source>
        <dbReference type="RefSeq" id="XP_035660639.1"/>
    </source>
</evidence>
<dbReference type="GeneID" id="118405308"/>
<accession>A0A9J7HJ63</accession>
<reference evidence="4" key="2">
    <citation type="submission" date="2025-08" db="UniProtKB">
        <authorList>
            <consortium name="RefSeq"/>
        </authorList>
    </citation>
    <scope>IDENTIFICATION</scope>
    <source>
        <strain evidence="4">S238N-H82</strain>
        <tissue evidence="4">Testes</tissue>
    </source>
</reference>
<dbReference type="Gene3D" id="1.10.238.10">
    <property type="entry name" value="EF-hand"/>
    <property type="match status" value="2"/>
</dbReference>
<protein>
    <submittedName>
        <fullName evidence="4">Sarcoplasmic calcium-binding proteins I, III, and IV-like isoform X1</fullName>
    </submittedName>
</protein>
<name>A0A9J7HJ63_BRAFL</name>
<dbReference type="RefSeq" id="XP_035660639.1">
    <property type="nucleotide sequence ID" value="XM_035804746.1"/>
</dbReference>
<dbReference type="OrthoDB" id="9974725at2759"/>
<dbReference type="PROSITE" id="PS00018">
    <property type="entry name" value="EF_HAND_1"/>
    <property type="match status" value="2"/>
</dbReference>
<dbReference type="Proteomes" id="UP000001554">
    <property type="component" value="Chromosome 18"/>
</dbReference>
<proteinExistence type="predicted"/>
<evidence type="ECO:0000259" key="2">
    <source>
        <dbReference type="PROSITE" id="PS50222"/>
    </source>
</evidence>
<dbReference type="GO" id="GO:0005509">
    <property type="term" value="F:calcium ion binding"/>
    <property type="evidence" value="ECO:0007669"/>
    <property type="project" value="InterPro"/>
</dbReference>
<dbReference type="InterPro" id="IPR018247">
    <property type="entry name" value="EF_Hand_1_Ca_BS"/>
</dbReference>
<reference evidence="3" key="1">
    <citation type="journal article" date="2020" name="Nat. Ecol. Evol.">
        <title>Deeply conserved synteny resolves early events in vertebrate evolution.</title>
        <authorList>
            <person name="Simakov O."/>
            <person name="Marletaz F."/>
            <person name="Yue J.X."/>
            <person name="O'Connell B."/>
            <person name="Jenkins J."/>
            <person name="Brandt A."/>
            <person name="Calef R."/>
            <person name="Tung C.H."/>
            <person name="Huang T.K."/>
            <person name="Schmutz J."/>
            <person name="Satoh N."/>
            <person name="Yu J.K."/>
            <person name="Putnam N.H."/>
            <person name="Green R.E."/>
            <person name="Rokhsar D.S."/>
        </authorList>
    </citation>
    <scope>NUCLEOTIDE SEQUENCE [LARGE SCALE GENOMIC DNA]</scope>
    <source>
        <strain evidence="3">S238N-H82</strain>
    </source>
</reference>
<feature type="domain" description="EF-hand" evidence="2">
    <location>
        <begin position="171"/>
        <end position="198"/>
    </location>
</feature>
<organism evidence="3 4">
    <name type="scientific">Branchiostoma floridae</name>
    <name type="common">Florida lancelet</name>
    <name type="synonym">Amphioxus</name>
    <dbReference type="NCBI Taxonomy" id="7739"/>
    <lineage>
        <taxon>Eukaryota</taxon>
        <taxon>Metazoa</taxon>
        <taxon>Chordata</taxon>
        <taxon>Cephalochordata</taxon>
        <taxon>Leptocardii</taxon>
        <taxon>Amphioxiformes</taxon>
        <taxon>Branchiostomatidae</taxon>
        <taxon>Branchiostoma</taxon>
    </lineage>
</organism>
<keyword evidence="3" id="KW-1185">Reference proteome</keyword>
<dbReference type="AlphaFoldDB" id="A0A9J7HJ63"/>
<gene>
    <name evidence="4" type="primary">LOC118405308</name>
</gene>
<dbReference type="Pfam" id="PF13202">
    <property type="entry name" value="EF-hand_5"/>
    <property type="match status" value="2"/>
</dbReference>
<keyword evidence="1" id="KW-0106">Calcium</keyword>
<dbReference type="KEGG" id="bfo:118405308"/>
<sequence>MELNTFQKQKIKFTFDFFLDYNKDGAIQWDDFQEMIKRYKDVNKGSLSDADYKLMLASLEDEWKDLKALAHANEDHPVHANEDHGARVHANEDHGARVYANEDHGARVHVNEDHGARVYANEDHGARVHANEDHGASVSFDAYLAMWEKTLATCKSVSDLPTWCQKMIPILFKGMDVSGDGIVDLEEFGNYCKNFQLDCEDVPAVYDVITDGGKVTFDMNRYKELYFRLLTSPSADAGNALMGKKP</sequence>